<dbReference type="EMBL" id="RFDI01002014">
    <property type="protein sequence ID" value="RSR30571.1"/>
    <property type="molecule type" value="Genomic_DNA"/>
</dbReference>
<dbReference type="Pfam" id="PF20914">
    <property type="entry name" value="DNA_pol_IIIA_C"/>
    <property type="match status" value="1"/>
</dbReference>
<sequence length="84" mass="9416">QIDQPYAQAELQLGPQWKVAPLDELLAKLRDYFGKDNIHIEYQVKSKAAKAAEPVRPQPVASPPVDMTIDDALDSYQSEVSQYS</sequence>
<gene>
    <name evidence="2" type="ORF">EA686_25355</name>
</gene>
<evidence type="ECO:0000313" key="3">
    <source>
        <dbReference type="Proteomes" id="UP000280073"/>
    </source>
</evidence>
<feature type="domain" description="DNA polymerase III subunit alpha C-terminal" evidence="1">
    <location>
        <begin position="6"/>
        <end position="34"/>
    </location>
</feature>
<reference evidence="2 3" key="1">
    <citation type="submission" date="2018-10" db="EMBL/GenBank/DDBJ databases">
        <title>GWAS and RNA-Seq identify cryptic mechanisms of antimicrobial resistance in Acinetobacter baumannii.</title>
        <authorList>
            <person name="Sahl J.W."/>
        </authorList>
    </citation>
    <scope>NUCLEOTIDE SEQUENCE [LARGE SCALE GENOMIC DNA]</scope>
    <source>
        <strain evidence="2 3">TG28175</strain>
    </source>
</reference>
<protein>
    <submittedName>
        <fullName evidence="2">Nucleic acid-binding protein</fullName>
    </submittedName>
</protein>
<dbReference type="InterPro" id="IPR048472">
    <property type="entry name" value="DNA_pol_IIIA_C"/>
</dbReference>
<proteinExistence type="predicted"/>
<comment type="caution">
    <text evidence="2">The sequence shown here is derived from an EMBL/GenBank/DDBJ whole genome shotgun (WGS) entry which is preliminary data.</text>
</comment>
<evidence type="ECO:0000313" key="2">
    <source>
        <dbReference type="EMBL" id="RSR30571.1"/>
    </source>
</evidence>
<dbReference type="AlphaFoldDB" id="A0A3R9TL04"/>
<evidence type="ECO:0000259" key="1">
    <source>
        <dbReference type="Pfam" id="PF20914"/>
    </source>
</evidence>
<organism evidence="2 3">
    <name type="scientific">Acinetobacter baumannii</name>
    <dbReference type="NCBI Taxonomy" id="470"/>
    <lineage>
        <taxon>Bacteria</taxon>
        <taxon>Pseudomonadati</taxon>
        <taxon>Pseudomonadota</taxon>
        <taxon>Gammaproteobacteria</taxon>
        <taxon>Moraxellales</taxon>
        <taxon>Moraxellaceae</taxon>
        <taxon>Acinetobacter</taxon>
        <taxon>Acinetobacter calcoaceticus/baumannii complex</taxon>
    </lineage>
</organism>
<feature type="non-terminal residue" evidence="2">
    <location>
        <position position="1"/>
    </location>
</feature>
<accession>A0A3R9TL04</accession>
<dbReference type="Proteomes" id="UP000280073">
    <property type="component" value="Unassembled WGS sequence"/>
</dbReference>
<name>A0A3R9TL04_ACIBA</name>